<dbReference type="Proteomes" id="UP001162131">
    <property type="component" value="Unassembled WGS sequence"/>
</dbReference>
<protein>
    <submittedName>
        <fullName evidence="1">Uncharacterized protein</fullName>
    </submittedName>
</protein>
<proteinExistence type="predicted"/>
<keyword evidence="2" id="KW-1185">Reference proteome</keyword>
<evidence type="ECO:0000313" key="1">
    <source>
        <dbReference type="EMBL" id="CAG9318335.1"/>
    </source>
</evidence>
<name>A0AAU9IWA7_9CILI</name>
<gene>
    <name evidence="1" type="ORF">BSTOLATCC_MIC20809</name>
</gene>
<reference evidence="1" key="1">
    <citation type="submission" date="2021-09" db="EMBL/GenBank/DDBJ databases">
        <authorList>
            <consortium name="AG Swart"/>
            <person name="Singh M."/>
            <person name="Singh A."/>
            <person name="Seah K."/>
            <person name="Emmerich C."/>
        </authorList>
    </citation>
    <scope>NUCLEOTIDE SEQUENCE</scope>
    <source>
        <strain evidence="1">ATCC30299</strain>
    </source>
</reference>
<dbReference type="EMBL" id="CAJZBQ010000020">
    <property type="protein sequence ID" value="CAG9318335.1"/>
    <property type="molecule type" value="Genomic_DNA"/>
</dbReference>
<accession>A0AAU9IWA7</accession>
<sequence>MNWLEKIFPNCCQSRDTKKKNPNSMLEQSELDISIVNLKKSQTQAECPSPNMSEETSGSSFDYRTIMKEEYKFFESGTENSLDQISLDSQGSVVVRETKNSMIRLKPCFECKDVEKNKIEKVQNDAQNLFSKFQCVVCGGNATGFCIGCLDKRYCKSCHIKTHSSKSVIHQFCSYSRKTKGP</sequence>
<dbReference type="SUPFAM" id="SSF57845">
    <property type="entry name" value="B-box zinc-binding domain"/>
    <property type="match status" value="1"/>
</dbReference>
<comment type="caution">
    <text evidence="1">The sequence shown here is derived from an EMBL/GenBank/DDBJ whole genome shotgun (WGS) entry which is preliminary data.</text>
</comment>
<dbReference type="AlphaFoldDB" id="A0AAU9IWA7"/>
<evidence type="ECO:0000313" key="2">
    <source>
        <dbReference type="Proteomes" id="UP001162131"/>
    </source>
</evidence>
<organism evidence="1 2">
    <name type="scientific">Blepharisma stoltei</name>
    <dbReference type="NCBI Taxonomy" id="1481888"/>
    <lineage>
        <taxon>Eukaryota</taxon>
        <taxon>Sar</taxon>
        <taxon>Alveolata</taxon>
        <taxon>Ciliophora</taxon>
        <taxon>Postciliodesmatophora</taxon>
        <taxon>Heterotrichea</taxon>
        <taxon>Heterotrichida</taxon>
        <taxon>Blepharismidae</taxon>
        <taxon>Blepharisma</taxon>
    </lineage>
</organism>